<evidence type="ECO:0000313" key="1">
    <source>
        <dbReference type="EMBL" id="MBX54839.1"/>
    </source>
</evidence>
<accession>A0A2P2PJL1</accession>
<dbReference type="EMBL" id="GGEC01074355">
    <property type="protein sequence ID" value="MBX54839.1"/>
    <property type="molecule type" value="Transcribed_RNA"/>
</dbReference>
<reference evidence="1" key="1">
    <citation type="submission" date="2018-02" db="EMBL/GenBank/DDBJ databases">
        <title>Rhizophora mucronata_Transcriptome.</title>
        <authorList>
            <person name="Meera S.P."/>
            <person name="Sreeshan A."/>
            <person name="Augustine A."/>
        </authorList>
    </citation>
    <scope>NUCLEOTIDE SEQUENCE</scope>
    <source>
        <tissue evidence="1">Leaf</tissue>
    </source>
</reference>
<protein>
    <submittedName>
        <fullName evidence="1">Uncharacterized protein</fullName>
    </submittedName>
</protein>
<name>A0A2P2PJL1_RHIMU</name>
<organism evidence="1">
    <name type="scientific">Rhizophora mucronata</name>
    <name type="common">Asiatic mangrove</name>
    <dbReference type="NCBI Taxonomy" id="61149"/>
    <lineage>
        <taxon>Eukaryota</taxon>
        <taxon>Viridiplantae</taxon>
        <taxon>Streptophyta</taxon>
        <taxon>Embryophyta</taxon>
        <taxon>Tracheophyta</taxon>
        <taxon>Spermatophyta</taxon>
        <taxon>Magnoliopsida</taxon>
        <taxon>eudicotyledons</taxon>
        <taxon>Gunneridae</taxon>
        <taxon>Pentapetalae</taxon>
        <taxon>rosids</taxon>
        <taxon>fabids</taxon>
        <taxon>Malpighiales</taxon>
        <taxon>Rhizophoraceae</taxon>
        <taxon>Rhizophora</taxon>
    </lineage>
</organism>
<sequence>MEKSGIERSNAASPTVVYTDQLRVSKTRAIYKF</sequence>
<dbReference type="AlphaFoldDB" id="A0A2P2PJL1"/>
<proteinExistence type="predicted"/>